<keyword evidence="3" id="KW-0804">Transcription</keyword>
<dbReference type="AlphaFoldDB" id="A0A940DQF6"/>
<keyword evidence="2" id="KW-0238">DNA-binding</keyword>
<dbReference type="InterPro" id="IPR009057">
    <property type="entry name" value="Homeodomain-like_sf"/>
</dbReference>
<dbReference type="PANTHER" id="PTHR43280:SF32">
    <property type="entry name" value="TRANSCRIPTIONAL REGULATORY PROTEIN"/>
    <property type="match status" value="1"/>
</dbReference>
<dbReference type="Gene3D" id="1.10.10.60">
    <property type="entry name" value="Homeodomain-like"/>
    <property type="match status" value="1"/>
</dbReference>
<evidence type="ECO:0000256" key="3">
    <source>
        <dbReference type="ARBA" id="ARBA00023163"/>
    </source>
</evidence>
<gene>
    <name evidence="5" type="ORF">IAC07_03465</name>
</gene>
<dbReference type="Pfam" id="PF12833">
    <property type="entry name" value="HTH_18"/>
    <property type="match status" value="1"/>
</dbReference>
<dbReference type="PANTHER" id="PTHR43280">
    <property type="entry name" value="ARAC-FAMILY TRANSCRIPTIONAL REGULATOR"/>
    <property type="match status" value="1"/>
</dbReference>
<dbReference type="SMART" id="SM00342">
    <property type="entry name" value="HTH_ARAC"/>
    <property type="match status" value="1"/>
</dbReference>
<evidence type="ECO:0000259" key="4">
    <source>
        <dbReference type="PROSITE" id="PS01124"/>
    </source>
</evidence>
<evidence type="ECO:0000256" key="1">
    <source>
        <dbReference type="ARBA" id="ARBA00023015"/>
    </source>
</evidence>
<dbReference type="InterPro" id="IPR018060">
    <property type="entry name" value="HTH_AraC"/>
</dbReference>
<sequence length="296" mass="33513">MKHIGIQQIASLVPDSCRLDESFVFLGNDGIARLAGYNVVGCRLLLMVSDGTLDMKINGKHAVVRENDFVDILEGTRVCFAMPDPEIRVICMVTTRKFIMDSLQGVIPDIQNYILKILTEPVMHLRQNEADVLLAQAGLVESAVLDVRHRYREELVKVYFKAFSLNLSNIVLDKYDKRSSRALHGIKKRDNLISGFMELVWENFLENREVSFYARELCVTPKHLSRVIKEATGKSPHEIIAGEVLALSVQLLQNDDMLVQQVADILHFSDQAAFSKFFKKYTGLSPADFRKAGKRL</sequence>
<dbReference type="EMBL" id="JADIMJ010000051">
    <property type="protein sequence ID" value="MBO8453767.1"/>
    <property type="molecule type" value="Genomic_DNA"/>
</dbReference>
<feature type="domain" description="HTH araC/xylS-type" evidence="4">
    <location>
        <begin position="194"/>
        <end position="292"/>
    </location>
</feature>
<name>A0A940DQF6_9BACT</name>
<dbReference type="GO" id="GO:0003700">
    <property type="term" value="F:DNA-binding transcription factor activity"/>
    <property type="evidence" value="ECO:0007669"/>
    <property type="project" value="InterPro"/>
</dbReference>
<dbReference type="PROSITE" id="PS01124">
    <property type="entry name" value="HTH_ARAC_FAMILY_2"/>
    <property type="match status" value="1"/>
</dbReference>
<keyword evidence="1" id="KW-0805">Transcription regulation</keyword>
<comment type="caution">
    <text evidence="5">The sequence shown here is derived from an EMBL/GenBank/DDBJ whole genome shotgun (WGS) entry which is preliminary data.</text>
</comment>
<accession>A0A940DQF6</accession>
<reference evidence="5" key="1">
    <citation type="submission" date="2020-10" db="EMBL/GenBank/DDBJ databases">
        <authorList>
            <person name="Gilroy R."/>
        </authorList>
    </citation>
    <scope>NUCLEOTIDE SEQUENCE</scope>
    <source>
        <strain evidence="5">F1-3629</strain>
    </source>
</reference>
<reference evidence="5" key="2">
    <citation type="journal article" date="2021" name="PeerJ">
        <title>Extensive microbial diversity within the chicken gut microbiome revealed by metagenomics and culture.</title>
        <authorList>
            <person name="Gilroy R."/>
            <person name="Ravi A."/>
            <person name="Getino M."/>
            <person name="Pursley I."/>
            <person name="Horton D.L."/>
            <person name="Alikhan N.F."/>
            <person name="Baker D."/>
            <person name="Gharbi K."/>
            <person name="Hall N."/>
            <person name="Watson M."/>
            <person name="Adriaenssens E.M."/>
            <person name="Foster-Nyarko E."/>
            <person name="Jarju S."/>
            <person name="Secka A."/>
            <person name="Antonio M."/>
            <person name="Oren A."/>
            <person name="Chaudhuri R.R."/>
            <person name="La Ragione R."/>
            <person name="Hildebrand F."/>
            <person name="Pallen M.J."/>
        </authorList>
    </citation>
    <scope>NUCLEOTIDE SEQUENCE</scope>
    <source>
        <strain evidence="5">F1-3629</strain>
    </source>
</reference>
<protein>
    <submittedName>
        <fullName evidence="5">AraC family transcriptional regulator</fullName>
    </submittedName>
</protein>
<dbReference type="Proteomes" id="UP000771749">
    <property type="component" value="Unassembled WGS sequence"/>
</dbReference>
<evidence type="ECO:0000313" key="5">
    <source>
        <dbReference type="EMBL" id="MBO8453767.1"/>
    </source>
</evidence>
<dbReference type="SUPFAM" id="SSF46689">
    <property type="entry name" value="Homeodomain-like"/>
    <property type="match status" value="1"/>
</dbReference>
<evidence type="ECO:0000256" key="2">
    <source>
        <dbReference type="ARBA" id="ARBA00023125"/>
    </source>
</evidence>
<dbReference type="GO" id="GO:0043565">
    <property type="term" value="F:sequence-specific DNA binding"/>
    <property type="evidence" value="ECO:0007669"/>
    <property type="project" value="InterPro"/>
</dbReference>
<organism evidence="5 6">
    <name type="scientific">Candidatus Cryptobacteroides gallistercoris</name>
    <dbReference type="NCBI Taxonomy" id="2840765"/>
    <lineage>
        <taxon>Bacteria</taxon>
        <taxon>Pseudomonadati</taxon>
        <taxon>Bacteroidota</taxon>
        <taxon>Bacteroidia</taxon>
        <taxon>Bacteroidales</taxon>
        <taxon>Candidatus Cryptobacteroides</taxon>
    </lineage>
</organism>
<proteinExistence type="predicted"/>
<evidence type="ECO:0000313" key="6">
    <source>
        <dbReference type="Proteomes" id="UP000771749"/>
    </source>
</evidence>